<evidence type="ECO:0000313" key="2">
    <source>
        <dbReference type="Proteomes" id="UP000000305"/>
    </source>
</evidence>
<dbReference type="GO" id="GO:0006816">
    <property type="term" value="P:calcium ion transport"/>
    <property type="evidence" value="ECO:0007669"/>
    <property type="project" value="InterPro"/>
</dbReference>
<feature type="non-terminal residue" evidence="1">
    <location>
        <position position="1"/>
    </location>
</feature>
<dbReference type="OrthoDB" id="76898at2759"/>
<dbReference type="KEGG" id="dpx:DAPPUDRAFT_66509"/>
<proteinExistence type="predicted"/>
<dbReference type="InterPro" id="IPR015925">
    <property type="entry name" value="Ryanodine_IP3_receptor"/>
</dbReference>
<dbReference type="AlphaFoldDB" id="E9HW25"/>
<reference evidence="1 2" key="1">
    <citation type="journal article" date="2011" name="Science">
        <title>The ecoresponsive genome of Daphnia pulex.</title>
        <authorList>
            <person name="Colbourne J.K."/>
            <person name="Pfrender M.E."/>
            <person name="Gilbert D."/>
            <person name="Thomas W.K."/>
            <person name="Tucker A."/>
            <person name="Oakley T.H."/>
            <person name="Tokishita S."/>
            <person name="Aerts A."/>
            <person name="Arnold G.J."/>
            <person name="Basu M.K."/>
            <person name="Bauer D.J."/>
            <person name="Caceres C.E."/>
            <person name="Carmel L."/>
            <person name="Casola C."/>
            <person name="Choi J.H."/>
            <person name="Detter J.C."/>
            <person name="Dong Q."/>
            <person name="Dusheyko S."/>
            <person name="Eads B.D."/>
            <person name="Frohlich T."/>
            <person name="Geiler-Samerotte K.A."/>
            <person name="Gerlach D."/>
            <person name="Hatcher P."/>
            <person name="Jogdeo S."/>
            <person name="Krijgsveld J."/>
            <person name="Kriventseva E.V."/>
            <person name="Kultz D."/>
            <person name="Laforsch C."/>
            <person name="Lindquist E."/>
            <person name="Lopez J."/>
            <person name="Manak J.R."/>
            <person name="Muller J."/>
            <person name="Pangilinan J."/>
            <person name="Patwardhan R.P."/>
            <person name="Pitluck S."/>
            <person name="Pritham E.J."/>
            <person name="Rechtsteiner A."/>
            <person name="Rho M."/>
            <person name="Rogozin I.B."/>
            <person name="Sakarya O."/>
            <person name="Salamov A."/>
            <person name="Schaack S."/>
            <person name="Shapiro H."/>
            <person name="Shiga Y."/>
            <person name="Skalitzky C."/>
            <person name="Smith Z."/>
            <person name="Souvorov A."/>
            <person name="Sung W."/>
            <person name="Tang Z."/>
            <person name="Tsuchiya D."/>
            <person name="Tu H."/>
            <person name="Vos H."/>
            <person name="Wang M."/>
            <person name="Wolf Y.I."/>
            <person name="Yamagata H."/>
            <person name="Yamada T."/>
            <person name="Ye Y."/>
            <person name="Shaw J.R."/>
            <person name="Andrews J."/>
            <person name="Crease T.J."/>
            <person name="Tang H."/>
            <person name="Lucas S.M."/>
            <person name="Robertson H.M."/>
            <person name="Bork P."/>
            <person name="Koonin E.V."/>
            <person name="Zdobnov E.M."/>
            <person name="Grigoriev I.V."/>
            <person name="Lynch M."/>
            <person name="Boore J.L."/>
        </authorList>
    </citation>
    <scope>NUCLEOTIDE SEQUENCE [LARGE SCALE GENOMIC DNA]</scope>
</reference>
<accession>E9HW25</accession>
<name>E9HW25_DAPPU</name>
<dbReference type="eggNOG" id="KOG3533">
    <property type="taxonomic scope" value="Eukaryota"/>
</dbReference>
<dbReference type="EMBL" id="GL732888">
    <property type="protein sequence ID" value="EFX64053.1"/>
    <property type="molecule type" value="Genomic_DNA"/>
</dbReference>
<organism evidence="1 2">
    <name type="scientific">Daphnia pulex</name>
    <name type="common">Water flea</name>
    <dbReference type="NCBI Taxonomy" id="6669"/>
    <lineage>
        <taxon>Eukaryota</taxon>
        <taxon>Metazoa</taxon>
        <taxon>Ecdysozoa</taxon>
        <taxon>Arthropoda</taxon>
        <taxon>Crustacea</taxon>
        <taxon>Branchiopoda</taxon>
        <taxon>Diplostraca</taxon>
        <taxon>Cladocera</taxon>
        <taxon>Anomopoda</taxon>
        <taxon>Daphniidae</taxon>
        <taxon>Daphnia</taxon>
    </lineage>
</organism>
<dbReference type="InParanoid" id="E9HW25"/>
<dbReference type="STRING" id="6669.E9HW25"/>
<dbReference type="PhylomeDB" id="E9HW25"/>
<dbReference type="PANTHER" id="PTHR45816:SF4">
    <property type="entry name" value="RYR_IP3R HOMOLOGY ASSOCIATED DOMAIN-CONTAINING PROTEIN"/>
    <property type="match status" value="1"/>
</dbReference>
<keyword evidence="2" id="KW-1185">Reference proteome</keyword>
<protein>
    <submittedName>
        <fullName evidence="1">Uncharacterized protein</fullName>
    </submittedName>
</protein>
<evidence type="ECO:0000313" key="1">
    <source>
        <dbReference type="EMBL" id="EFX64053.1"/>
    </source>
</evidence>
<sequence length="91" mass="10026">GPGGRLLSRGEMSLPEVQVYLDREGTSDLVAELVMKSSLSPNVFMEEVQFGIALLEGGNPVIQRSLFTKLQSAETSAIFFFLFWVSSHMSI</sequence>
<dbReference type="HOGENOM" id="CLU_2433133_0_0_1"/>
<dbReference type="Proteomes" id="UP000000305">
    <property type="component" value="Unassembled WGS sequence"/>
</dbReference>
<dbReference type="PANTHER" id="PTHR45816">
    <property type="entry name" value="MIR DOMAIN-CONTAINING PROTEIN"/>
    <property type="match status" value="1"/>
</dbReference>
<gene>
    <name evidence="1" type="ORF">DAPPUDRAFT_66509</name>
</gene>